<proteinExistence type="predicted"/>
<name>A0A0M3J6L1_ANISI</name>
<reference evidence="1 2" key="2">
    <citation type="submission" date="2018-11" db="EMBL/GenBank/DDBJ databases">
        <authorList>
            <consortium name="Pathogen Informatics"/>
        </authorList>
    </citation>
    <scope>NUCLEOTIDE SEQUENCE [LARGE SCALE GENOMIC DNA]</scope>
</reference>
<protein>
    <submittedName>
        <fullName evidence="3">Nucleolar complex protein 3 homolog (inferred by orthology to a C. elegans protein)</fullName>
    </submittedName>
</protein>
<evidence type="ECO:0000313" key="3">
    <source>
        <dbReference type="WBParaSite" id="ASIM_0000319901-mRNA-1"/>
    </source>
</evidence>
<reference evidence="3" key="1">
    <citation type="submission" date="2017-02" db="UniProtKB">
        <authorList>
            <consortium name="WormBaseParasite"/>
        </authorList>
    </citation>
    <scope>IDENTIFICATION</scope>
</reference>
<organism evidence="3">
    <name type="scientific">Anisakis simplex</name>
    <name type="common">Herring worm</name>
    <dbReference type="NCBI Taxonomy" id="6269"/>
    <lineage>
        <taxon>Eukaryota</taxon>
        <taxon>Metazoa</taxon>
        <taxon>Ecdysozoa</taxon>
        <taxon>Nematoda</taxon>
        <taxon>Chromadorea</taxon>
        <taxon>Rhabditida</taxon>
        <taxon>Spirurina</taxon>
        <taxon>Ascaridomorpha</taxon>
        <taxon>Ascaridoidea</taxon>
        <taxon>Anisakidae</taxon>
        <taxon>Anisakis</taxon>
        <taxon>Anisakis simplex complex</taxon>
    </lineage>
</organism>
<evidence type="ECO:0000313" key="2">
    <source>
        <dbReference type="Proteomes" id="UP000267096"/>
    </source>
</evidence>
<sequence length="164" mass="19127">MGKGAKQQKAVTKIKNKQNKKVIQKIKTLKKKGKLKRHVFEEYRDIDARKHAAARQKIADVEEDWKYDRAFKEANDDDDDILPLDMLDADIDWENSAFASKMKRIKIEMEEDSNCETNNDDLELKPRHFEGELDSDQIELLPIKVDGKLVKRSRKISEELNGEN</sequence>
<dbReference type="Proteomes" id="UP000267096">
    <property type="component" value="Unassembled WGS sequence"/>
</dbReference>
<dbReference type="EMBL" id="UYRR01004454">
    <property type="protein sequence ID" value="VDK21058.1"/>
    <property type="molecule type" value="Genomic_DNA"/>
</dbReference>
<dbReference type="WBParaSite" id="ASIM_0000319901-mRNA-1">
    <property type="protein sequence ID" value="ASIM_0000319901-mRNA-1"/>
    <property type="gene ID" value="ASIM_0000319901"/>
</dbReference>
<dbReference type="AlphaFoldDB" id="A0A0M3J6L1"/>
<keyword evidence="2" id="KW-1185">Reference proteome</keyword>
<gene>
    <name evidence="1" type="ORF">ASIM_LOCUS3044</name>
</gene>
<evidence type="ECO:0000313" key="1">
    <source>
        <dbReference type="EMBL" id="VDK21058.1"/>
    </source>
</evidence>
<accession>A0A0M3J6L1</accession>